<dbReference type="InterPro" id="IPR015422">
    <property type="entry name" value="PyrdxlP-dep_Trfase_small"/>
</dbReference>
<proteinExistence type="inferred from homology"/>
<dbReference type="InterPro" id="IPR054542">
    <property type="entry name" value="Cys_met_metab_PP"/>
</dbReference>
<dbReference type="AlphaFoldDB" id="A0AAN1PSC7"/>
<accession>A0AAN1PSC7</accession>
<comment type="similarity">
    <text evidence="4">Belongs to the trans-sulfuration enzymes family.</text>
</comment>
<evidence type="ECO:0000256" key="1">
    <source>
        <dbReference type="ARBA" id="ARBA00001933"/>
    </source>
</evidence>
<comment type="cofactor">
    <cofactor evidence="1 4">
        <name>pyridoxal 5'-phosphate</name>
        <dbReference type="ChEBI" id="CHEBI:597326"/>
    </cofactor>
</comment>
<gene>
    <name evidence="5" type="ORF">FORC53_3747</name>
</gene>
<protein>
    <submittedName>
        <fullName evidence="5">Methionine gamma-lyase</fullName>
    </submittedName>
</protein>
<dbReference type="Gene3D" id="3.40.640.10">
    <property type="entry name" value="Type I PLP-dependent aspartate aminotransferase-like (Major domain)"/>
    <property type="match status" value="1"/>
</dbReference>
<evidence type="ECO:0000256" key="4">
    <source>
        <dbReference type="RuleBase" id="RU362118"/>
    </source>
</evidence>
<dbReference type="EMBL" id="CP019291">
    <property type="protein sequence ID" value="AXX62086.1"/>
    <property type="molecule type" value="Genomic_DNA"/>
</dbReference>
<evidence type="ECO:0000256" key="3">
    <source>
        <dbReference type="PIRSR" id="PIRSR001434-2"/>
    </source>
</evidence>
<feature type="modified residue" description="N6-(pyridoxal phosphate)lysine" evidence="3">
    <location>
        <position position="202"/>
    </location>
</feature>
<dbReference type="CDD" id="cd00614">
    <property type="entry name" value="CGS_like"/>
    <property type="match status" value="1"/>
</dbReference>
<dbReference type="GO" id="GO:0004123">
    <property type="term" value="F:cystathionine gamma-lyase activity"/>
    <property type="evidence" value="ECO:0007669"/>
    <property type="project" value="TreeGrafter"/>
</dbReference>
<dbReference type="GO" id="GO:0005737">
    <property type="term" value="C:cytoplasm"/>
    <property type="evidence" value="ECO:0007669"/>
    <property type="project" value="TreeGrafter"/>
</dbReference>
<dbReference type="PANTHER" id="PTHR11808:SF85">
    <property type="entry name" value="CYSTATHIONINE GAMMA-LYASE-RELATED"/>
    <property type="match status" value="1"/>
</dbReference>
<dbReference type="GO" id="GO:0030170">
    <property type="term" value="F:pyridoxal phosphate binding"/>
    <property type="evidence" value="ECO:0007669"/>
    <property type="project" value="InterPro"/>
</dbReference>
<dbReference type="SUPFAM" id="SSF53383">
    <property type="entry name" value="PLP-dependent transferases"/>
    <property type="match status" value="1"/>
</dbReference>
<dbReference type="InterPro" id="IPR015424">
    <property type="entry name" value="PyrdxlP-dep_Trfase"/>
</dbReference>
<keyword evidence="2 3" id="KW-0663">Pyridoxal phosphate</keyword>
<dbReference type="Proteomes" id="UP000263418">
    <property type="component" value="Chromosome 2"/>
</dbReference>
<evidence type="ECO:0000313" key="5">
    <source>
        <dbReference type="EMBL" id="AXX62086.1"/>
    </source>
</evidence>
<dbReference type="GO" id="GO:0019346">
    <property type="term" value="P:transsulfuration"/>
    <property type="evidence" value="ECO:0007669"/>
    <property type="project" value="InterPro"/>
</dbReference>
<dbReference type="PANTHER" id="PTHR11808">
    <property type="entry name" value="TRANS-SULFURATION ENZYME FAMILY MEMBER"/>
    <property type="match status" value="1"/>
</dbReference>
<dbReference type="PROSITE" id="PS00868">
    <property type="entry name" value="CYS_MET_METAB_PP"/>
    <property type="match status" value="1"/>
</dbReference>
<dbReference type="InterPro" id="IPR000277">
    <property type="entry name" value="Cys/Met-Metab_PyrdxlP-dep_enz"/>
</dbReference>
<name>A0AAN1PSC7_VIBVL</name>
<dbReference type="RefSeq" id="WP_118894307.1">
    <property type="nucleotide sequence ID" value="NZ_CP019291.1"/>
</dbReference>
<reference evidence="5 6" key="1">
    <citation type="submission" date="2017-01" db="EMBL/GenBank/DDBJ databases">
        <title>Complete Genome Sequence of Vibrio vulnificus FORC_053.</title>
        <authorList>
            <consortium name="Food-borne Pathogen Omics Research Center"/>
            <person name="Chung H.Y."/>
            <person name="Na E.J."/>
            <person name="Song J.S."/>
            <person name="Kim H."/>
            <person name="Lee J.-H."/>
            <person name="Ryu S."/>
            <person name="Choi S.H."/>
        </authorList>
    </citation>
    <scope>NUCLEOTIDE SEQUENCE [LARGE SCALE GENOMIC DNA]</scope>
    <source>
        <strain evidence="5 6">FORC_053</strain>
    </source>
</reference>
<dbReference type="GO" id="GO:0019343">
    <property type="term" value="P:cysteine biosynthetic process via cystathionine"/>
    <property type="evidence" value="ECO:0007669"/>
    <property type="project" value="TreeGrafter"/>
</dbReference>
<evidence type="ECO:0000313" key="6">
    <source>
        <dbReference type="Proteomes" id="UP000263418"/>
    </source>
</evidence>
<dbReference type="Gene3D" id="3.90.1150.10">
    <property type="entry name" value="Aspartate Aminotransferase, domain 1"/>
    <property type="match status" value="1"/>
</dbReference>
<sequence length="386" mass="41963">MYFKSQILHSTQDKNNTTGALTTPIYQSSTFNYGHARNGLDRFAGEQQGFVYSRMGNPTVQALESQLAQLESAEEAIALASGMAALSSIFLALVQHGDEIAFIDPVYGGSGAFLTQTLSRMGIKVTRYRDDEHLVNTLSPHTKVILFEPITNPTLRVNDYRKIRQAATKVGAITVCDNTFLTPYLFRPLEHGIDIVMHSATKYLSGHGDIIAGVVAGRHELMRPIRTMGLKHLGASLGPQEAYLLQRGLRTLAIRMDAHLIGAQQVANFLDAHPAVQAVHYPGLEHSHSYATLKNSVGSFGAMVSIELNGGFDRAARFLDQLTLFAQAVSLGDLESLACHPASTTHAAVDIETRLSAGVSDDLIRLSIGIEDPRDLIADLDKALKN</sequence>
<dbReference type="Pfam" id="PF01053">
    <property type="entry name" value="Cys_Met_Meta_PP"/>
    <property type="match status" value="1"/>
</dbReference>
<organism evidence="5 6">
    <name type="scientific">Vibrio vulnificus</name>
    <dbReference type="NCBI Taxonomy" id="672"/>
    <lineage>
        <taxon>Bacteria</taxon>
        <taxon>Pseudomonadati</taxon>
        <taxon>Pseudomonadota</taxon>
        <taxon>Gammaproteobacteria</taxon>
        <taxon>Vibrionales</taxon>
        <taxon>Vibrionaceae</taxon>
        <taxon>Vibrio</taxon>
    </lineage>
</organism>
<dbReference type="InterPro" id="IPR015421">
    <property type="entry name" value="PyrdxlP-dep_Trfase_major"/>
</dbReference>
<evidence type="ECO:0000256" key="2">
    <source>
        <dbReference type="ARBA" id="ARBA00022898"/>
    </source>
</evidence>
<dbReference type="FunFam" id="3.40.640.10:FF:000046">
    <property type="entry name" value="Cystathionine gamma-lyase"/>
    <property type="match status" value="1"/>
</dbReference>
<dbReference type="PIRSF" id="PIRSF001434">
    <property type="entry name" value="CGS"/>
    <property type="match status" value="1"/>
</dbReference>